<sequence length="393" mass="43795">MKKIDIDKTDKTEFTSSKQIENTSSKQTDNREKKILRTSIIGIIVNIGLAITKIILGTITNSIAITSDAMNNLTDSSSSIITIVGTKISSKKEDEKHPFGHGRIEYLTSMVIGIIVIVTGIQVFISSIDDIFNPAHTNYTNLSLIIMVLTIVTKIVLGTYTENLGKKVDSGALIGSGKDAKNDAIITSLAVISALVNIYYNIQLEAYASIIIAIFIVKTGIDILMESINKILGIKIDPATTSEIRKMVKSQDGILGAHDLIIHNYGPVYNLGSINVELDHETQVGDIYPTIHKLQMDIYKKFNVYLTFGFYSVNENHEVAKPLMDIVNNYIYENSHCLGYHGLYIDEESKAIYFDLLLDYSVDQDQVRDHVKELVKKKYPGYNVNINIDTKFV</sequence>
<feature type="transmembrane region" description="Helical" evidence="7">
    <location>
        <begin position="182"/>
        <end position="200"/>
    </location>
</feature>
<dbReference type="AlphaFoldDB" id="E0E3J8"/>
<evidence type="ECO:0000256" key="7">
    <source>
        <dbReference type="SAM" id="Phobius"/>
    </source>
</evidence>
<dbReference type="SUPFAM" id="SSF161111">
    <property type="entry name" value="Cation efflux protein transmembrane domain-like"/>
    <property type="match status" value="1"/>
</dbReference>
<dbReference type="RefSeq" id="WP_007789854.1">
    <property type="nucleotide sequence ID" value="NZ_ADGQ01000057.1"/>
</dbReference>
<evidence type="ECO:0000256" key="1">
    <source>
        <dbReference type="ARBA" id="ARBA00004141"/>
    </source>
</evidence>
<name>E0E3J8_9FIRM</name>
<dbReference type="SUPFAM" id="SSF160240">
    <property type="entry name" value="Cation efflux protein cytoplasmic domain-like"/>
    <property type="match status" value="1"/>
</dbReference>
<keyword evidence="10" id="KW-1185">Reference proteome</keyword>
<evidence type="ECO:0000259" key="8">
    <source>
        <dbReference type="Pfam" id="PF01545"/>
    </source>
</evidence>
<dbReference type="InterPro" id="IPR036837">
    <property type="entry name" value="Cation_efflux_CTD_sf"/>
</dbReference>
<keyword evidence="3" id="KW-0813">Transport</keyword>
<dbReference type="NCBIfam" id="TIGR01297">
    <property type="entry name" value="CDF"/>
    <property type="match status" value="1"/>
</dbReference>
<keyword evidence="6 7" id="KW-0472">Membrane</keyword>
<dbReference type="FunFam" id="1.20.1510.10:FF:000006">
    <property type="entry name" value="Divalent cation efflux transporter"/>
    <property type="match status" value="1"/>
</dbReference>
<dbReference type="PANTHER" id="PTHR43840">
    <property type="entry name" value="MITOCHONDRIAL METAL TRANSPORTER 1-RELATED"/>
    <property type="match status" value="1"/>
</dbReference>
<dbReference type="Pfam" id="PF01545">
    <property type="entry name" value="Cation_efflux"/>
    <property type="match status" value="1"/>
</dbReference>
<evidence type="ECO:0000256" key="2">
    <source>
        <dbReference type="ARBA" id="ARBA00008114"/>
    </source>
</evidence>
<dbReference type="InterPro" id="IPR058533">
    <property type="entry name" value="Cation_efflux_TM"/>
</dbReference>
<dbReference type="InterPro" id="IPR002524">
    <property type="entry name" value="Cation_efflux"/>
</dbReference>
<evidence type="ECO:0000256" key="3">
    <source>
        <dbReference type="ARBA" id="ARBA00022448"/>
    </source>
</evidence>
<organism evidence="9 10">
    <name type="scientific">Peptostreptococcus stomatis DSM 17678</name>
    <dbReference type="NCBI Taxonomy" id="596315"/>
    <lineage>
        <taxon>Bacteria</taxon>
        <taxon>Bacillati</taxon>
        <taxon>Bacillota</taxon>
        <taxon>Clostridia</taxon>
        <taxon>Peptostreptococcales</taxon>
        <taxon>Peptostreptococcaceae</taxon>
        <taxon>Peptostreptococcus</taxon>
    </lineage>
</organism>
<feature type="transmembrane region" description="Helical" evidence="7">
    <location>
        <begin position="35"/>
        <end position="56"/>
    </location>
</feature>
<dbReference type="PANTHER" id="PTHR43840:SF50">
    <property type="entry name" value="MANGANESE EFFLUX SYSTEM PROTEIN MNES"/>
    <property type="match status" value="1"/>
</dbReference>
<keyword evidence="4 7" id="KW-0812">Transmembrane</keyword>
<dbReference type="GO" id="GO:0016020">
    <property type="term" value="C:membrane"/>
    <property type="evidence" value="ECO:0007669"/>
    <property type="project" value="UniProtKB-SubCell"/>
</dbReference>
<comment type="caution">
    <text evidence="9">The sequence shown here is derived from an EMBL/GenBank/DDBJ whole genome shotgun (WGS) entry which is preliminary data.</text>
</comment>
<dbReference type="eggNOG" id="COG0053">
    <property type="taxonomic scope" value="Bacteria"/>
</dbReference>
<evidence type="ECO:0000256" key="5">
    <source>
        <dbReference type="ARBA" id="ARBA00022989"/>
    </source>
</evidence>
<feature type="transmembrane region" description="Helical" evidence="7">
    <location>
        <begin position="206"/>
        <end position="225"/>
    </location>
</feature>
<evidence type="ECO:0000256" key="4">
    <source>
        <dbReference type="ARBA" id="ARBA00022692"/>
    </source>
</evidence>
<dbReference type="Proteomes" id="UP000003244">
    <property type="component" value="Unassembled WGS sequence"/>
</dbReference>
<dbReference type="InterPro" id="IPR027469">
    <property type="entry name" value="Cation_efflux_TMD_sf"/>
</dbReference>
<evidence type="ECO:0000313" key="10">
    <source>
        <dbReference type="Proteomes" id="UP000003244"/>
    </source>
</evidence>
<dbReference type="Gene3D" id="1.20.1510.10">
    <property type="entry name" value="Cation efflux protein transmembrane domain"/>
    <property type="match status" value="1"/>
</dbReference>
<evidence type="ECO:0000313" key="9">
    <source>
        <dbReference type="EMBL" id="EFM64544.1"/>
    </source>
</evidence>
<comment type="similarity">
    <text evidence="2">Belongs to the cation diffusion facilitator (CDF) transporter (TC 2.A.4) family.</text>
</comment>
<evidence type="ECO:0000256" key="6">
    <source>
        <dbReference type="ARBA" id="ARBA00023136"/>
    </source>
</evidence>
<dbReference type="STRING" id="596315.HMPREF0634_0492"/>
<dbReference type="EMBL" id="ADGQ01000057">
    <property type="protein sequence ID" value="EFM64544.1"/>
    <property type="molecule type" value="Genomic_DNA"/>
</dbReference>
<feature type="transmembrane region" description="Helical" evidence="7">
    <location>
        <begin position="106"/>
        <end position="128"/>
    </location>
</feature>
<accession>E0E3J8</accession>
<dbReference type="InterPro" id="IPR050291">
    <property type="entry name" value="CDF_Transporter"/>
</dbReference>
<dbReference type="GO" id="GO:0008324">
    <property type="term" value="F:monoatomic cation transmembrane transporter activity"/>
    <property type="evidence" value="ECO:0007669"/>
    <property type="project" value="InterPro"/>
</dbReference>
<protein>
    <submittedName>
        <fullName evidence="9">Cation diffusion facilitator family transporter</fullName>
    </submittedName>
</protein>
<dbReference type="Gene3D" id="3.30.70.1350">
    <property type="entry name" value="Cation efflux protein, cytoplasmic domain"/>
    <property type="match status" value="1"/>
</dbReference>
<reference evidence="9 10" key="1">
    <citation type="submission" date="2010-08" db="EMBL/GenBank/DDBJ databases">
        <authorList>
            <person name="Harkins D.M."/>
            <person name="Madupu R."/>
            <person name="Durkin A.S."/>
            <person name="Torralba M."/>
            <person name="Methe B."/>
            <person name="Sutton G.G."/>
            <person name="Nelson K.E."/>
        </authorList>
    </citation>
    <scope>NUCLEOTIDE SEQUENCE [LARGE SCALE GENOMIC DNA]</scope>
    <source>
        <strain evidence="9 10">DSM 17678</strain>
    </source>
</reference>
<feature type="domain" description="Cation efflux protein transmembrane" evidence="8">
    <location>
        <begin position="40"/>
        <end position="231"/>
    </location>
</feature>
<proteinExistence type="inferred from homology"/>
<comment type="subcellular location">
    <subcellularLocation>
        <location evidence="1">Membrane</location>
        <topology evidence="1">Multi-pass membrane protein</topology>
    </subcellularLocation>
</comment>
<keyword evidence="5 7" id="KW-1133">Transmembrane helix</keyword>
<gene>
    <name evidence="9" type="ORF">HMPREF0634_0492</name>
</gene>
<dbReference type="GeneID" id="84800837"/>
<feature type="transmembrane region" description="Helical" evidence="7">
    <location>
        <begin position="140"/>
        <end position="161"/>
    </location>
</feature>